<dbReference type="Pfam" id="PF19302">
    <property type="entry name" value="DUF5915"/>
    <property type="match status" value="1"/>
</dbReference>
<dbReference type="SUPFAM" id="SSF47323">
    <property type="entry name" value="Anticodon-binding domain of a subclass of class I aminoacyl-tRNA synthetases"/>
    <property type="match status" value="1"/>
</dbReference>
<keyword evidence="1" id="KW-0436">Ligase</keyword>
<protein>
    <submittedName>
        <fullName evidence="1">Isoleucine--tRNA ligase</fullName>
        <ecNumber evidence="1">6.1.1.5</ecNumber>
    </submittedName>
</protein>
<dbReference type="GO" id="GO:0006428">
    <property type="term" value="P:isoleucyl-tRNA aminoacylation"/>
    <property type="evidence" value="ECO:0007669"/>
    <property type="project" value="TreeGrafter"/>
</dbReference>
<sequence length="161" mass="17555">MKEAAAAIAKLDSAQIASILSGNMIELKLPSGSAIQLAESDITIQREEKQGMPVATEGGITIALDTELDEALLNEGYARESVSKVQNMRKDMGLDVSDRIEILFKSDSEIENAVKNFREYICNETLSVSIKQISQADESSLNADSKCDLNGHASLIFVRKF</sequence>
<dbReference type="PANTHER" id="PTHR42780">
    <property type="entry name" value="SOLEUCYL-TRNA SYNTHETASE"/>
    <property type="match status" value="1"/>
</dbReference>
<dbReference type="AlphaFoldDB" id="A0A645IQR5"/>
<evidence type="ECO:0000313" key="1">
    <source>
        <dbReference type="EMBL" id="MPN53715.1"/>
    </source>
</evidence>
<dbReference type="EMBL" id="VSSQ01121141">
    <property type="protein sequence ID" value="MPN53715.1"/>
    <property type="molecule type" value="Genomic_DNA"/>
</dbReference>
<accession>A0A645IQR5</accession>
<gene>
    <name evidence="1" type="primary">ileS_60</name>
    <name evidence="1" type="ORF">SDC9_201381</name>
</gene>
<dbReference type="GO" id="GO:0004822">
    <property type="term" value="F:isoleucine-tRNA ligase activity"/>
    <property type="evidence" value="ECO:0007669"/>
    <property type="project" value="UniProtKB-EC"/>
</dbReference>
<dbReference type="PANTHER" id="PTHR42780:SF1">
    <property type="entry name" value="ISOLEUCINE--TRNA LIGASE, CYTOPLASMIC"/>
    <property type="match status" value="1"/>
</dbReference>
<name>A0A645IQR5_9ZZZZ</name>
<comment type="caution">
    <text evidence="1">The sequence shown here is derived from an EMBL/GenBank/DDBJ whole genome shotgun (WGS) entry which is preliminary data.</text>
</comment>
<dbReference type="InterPro" id="IPR009080">
    <property type="entry name" value="tRNAsynth_Ia_anticodon-bd"/>
</dbReference>
<reference evidence="1" key="1">
    <citation type="submission" date="2019-08" db="EMBL/GenBank/DDBJ databases">
        <authorList>
            <person name="Kucharzyk K."/>
            <person name="Murdoch R.W."/>
            <person name="Higgins S."/>
            <person name="Loffler F."/>
        </authorList>
    </citation>
    <scope>NUCLEOTIDE SEQUENCE</scope>
</reference>
<organism evidence="1">
    <name type="scientific">bioreactor metagenome</name>
    <dbReference type="NCBI Taxonomy" id="1076179"/>
    <lineage>
        <taxon>unclassified sequences</taxon>
        <taxon>metagenomes</taxon>
        <taxon>ecological metagenomes</taxon>
    </lineage>
</organism>
<proteinExistence type="predicted"/>
<dbReference type="EC" id="6.1.1.5" evidence="1"/>
<dbReference type="InterPro" id="IPR023586">
    <property type="entry name" value="Ile-tRNA-ligase_type2"/>
</dbReference>
<dbReference type="GO" id="GO:0005524">
    <property type="term" value="F:ATP binding"/>
    <property type="evidence" value="ECO:0007669"/>
    <property type="project" value="InterPro"/>
</dbReference>